<comment type="caution">
    <text evidence="2">The sequence shown here is derived from an EMBL/GenBank/DDBJ whole genome shotgun (WGS) entry which is preliminary data.</text>
</comment>
<dbReference type="AlphaFoldDB" id="A0A7X9HSS3"/>
<reference evidence="2 3" key="1">
    <citation type="journal article" date="2020" name="Biotechnol. Biofuels">
        <title>New insights from the biogas microbiome by comprehensive genome-resolved metagenomics of nearly 1600 species originating from multiple anaerobic digesters.</title>
        <authorList>
            <person name="Campanaro S."/>
            <person name="Treu L."/>
            <person name="Rodriguez-R L.M."/>
            <person name="Kovalovszki A."/>
            <person name="Ziels R.M."/>
            <person name="Maus I."/>
            <person name="Zhu X."/>
            <person name="Kougias P.G."/>
            <person name="Basile A."/>
            <person name="Luo G."/>
            <person name="Schluter A."/>
            <person name="Konstantinidis K.T."/>
            <person name="Angelidaki I."/>
        </authorList>
    </citation>
    <scope>NUCLEOTIDE SEQUENCE [LARGE SCALE GENOMIC DNA]</scope>
    <source>
        <strain evidence="2">AS27yjCOA_202</strain>
    </source>
</reference>
<feature type="transmembrane region" description="Helical" evidence="1">
    <location>
        <begin position="238"/>
        <end position="264"/>
    </location>
</feature>
<feature type="transmembrane region" description="Helical" evidence="1">
    <location>
        <begin position="276"/>
        <end position="296"/>
    </location>
</feature>
<keyword evidence="1" id="KW-0812">Transmembrane</keyword>
<proteinExistence type="predicted"/>
<feature type="transmembrane region" description="Helical" evidence="1">
    <location>
        <begin position="84"/>
        <end position="104"/>
    </location>
</feature>
<keyword evidence="1" id="KW-0472">Membrane</keyword>
<feature type="transmembrane region" description="Helical" evidence="1">
    <location>
        <begin position="12"/>
        <end position="31"/>
    </location>
</feature>
<feature type="transmembrane region" description="Helical" evidence="1">
    <location>
        <begin position="138"/>
        <end position="154"/>
    </location>
</feature>
<evidence type="ECO:0000313" key="3">
    <source>
        <dbReference type="Proteomes" id="UP000590542"/>
    </source>
</evidence>
<organism evidence="2 3">
    <name type="scientific">candidate division WWE3 bacterium</name>
    <dbReference type="NCBI Taxonomy" id="2053526"/>
    <lineage>
        <taxon>Bacteria</taxon>
        <taxon>Katanobacteria</taxon>
    </lineage>
</organism>
<gene>
    <name evidence="2" type="ORF">GYA37_02290</name>
</gene>
<dbReference type="Proteomes" id="UP000590542">
    <property type="component" value="Unassembled WGS sequence"/>
</dbReference>
<feature type="transmembrane region" description="Helical" evidence="1">
    <location>
        <begin position="389"/>
        <end position="411"/>
    </location>
</feature>
<accession>A0A7X9HSS3</accession>
<feature type="transmembrane region" description="Helical" evidence="1">
    <location>
        <begin position="418"/>
        <end position="439"/>
    </location>
</feature>
<feature type="transmembrane region" description="Helical" evidence="1">
    <location>
        <begin position="364"/>
        <end position="383"/>
    </location>
</feature>
<feature type="transmembrane region" description="Helical" evidence="1">
    <location>
        <begin position="200"/>
        <end position="218"/>
    </location>
</feature>
<name>A0A7X9HSS3_UNCKA</name>
<sequence>MNRMLEHIERKLPLAELVSLLLFLVFVPLIQKVNFMQNDDWNRTTSVIRFLHGDFSLIQKTATTFYTQGILGCLFSLVFGWKKLPFLTLLFSVLNFYLLMKILLNHSNLSKIKSCILSLLLFFTPLHMYSSIGFMTENYTLFFILFSIYFFLSYEKRSKAKDFVLFNLGGLLAFFSKQNGIIIQVASIPYFLLKKKYKEALMQSFFILSVFSCYYFLFPRTDEMKDKDFLFENILNVQYSYSLVYGILVVVSSFVLPVLFNFVLSAYLSKKKDIKLILILIASSVLCFIFLNKWFIPGKISWEEYPYFENTFERTGFFPRSISGTKYQFRWNYDLYKYWDAVSKILLSLTIPCLFLYKKKIINIYSISIVGYAILMIFVKTFFDRYLLPLIPLFILFFLYINPQLFFAASLSSKVFKMFSFTTTLTSVLFVLFTAFLSMQMSIDFVLTNNYVWERSENLVNSGTSPSSIKATMAWEKLHGLSSKPKYLFSFDDYVKNPGLRNSYSLIEKKEIDYPANIFIDSAIYLYQEK</sequence>
<feature type="transmembrane region" description="Helical" evidence="1">
    <location>
        <begin position="338"/>
        <end position="357"/>
    </location>
</feature>
<keyword evidence="2" id="KW-0808">Transferase</keyword>
<dbReference type="GO" id="GO:0016740">
    <property type="term" value="F:transferase activity"/>
    <property type="evidence" value="ECO:0007669"/>
    <property type="project" value="UniProtKB-KW"/>
</dbReference>
<dbReference type="EMBL" id="JAAZNV010000007">
    <property type="protein sequence ID" value="NMB91657.1"/>
    <property type="molecule type" value="Genomic_DNA"/>
</dbReference>
<evidence type="ECO:0000313" key="2">
    <source>
        <dbReference type="EMBL" id="NMB91657.1"/>
    </source>
</evidence>
<evidence type="ECO:0000256" key="1">
    <source>
        <dbReference type="SAM" id="Phobius"/>
    </source>
</evidence>
<protein>
    <submittedName>
        <fullName evidence="2">Glycosyltransferase family 39 protein</fullName>
    </submittedName>
</protein>
<keyword evidence="1" id="KW-1133">Transmembrane helix</keyword>